<keyword evidence="7 10" id="KW-0472">Membrane</keyword>
<evidence type="ECO:0000256" key="6">
    <source>
        <dbReference type="ARBA" id="ARBA00022989"/>
    </source>
</evidence>
<dbReference type="InterPro" id="IPR015919">
    <property type="entry name" value="Cadherin-like_sf"/>
</dbReference>
<protein>
    <recommendedName>
        <fullName evidence="11">Cadherin domain-containing protein</fullName>
    </recommendedName>
</protein>
<dbReference type="InterPro" id="IPR002126">
    <property type="entry name" value="Cadherin-like_dom"/>
</dbReference>
<name>A0A8B6C2M1_MYTGA</name>
<dbReference type="EMBL" id="UYJE01001013">
    <property type="protein sequence ID" value="VDH98369.1"/>
    <property type="molecule type" value="Genomic_DNA"/>
</dbReference>
<dbReference type="GO" id="GO:0007156">
    <property type="term" value="P:homophilic cell adhesion via plasma membrane adhesion molecules"/>
    <property type="evidence" value="ECO:0007669"/>
    <property type="project" value="InterPro"/>
</dbReference>
<feature type="transmembrane region" description="Helical" evidence="10">
    <location>
        <begin position="859"/>
        <end position="880"/>
    </location>
</feature>
<dbReference type="PANTHER" id="PTHR24025:SF31">
    <property type="entry name" value="NEURAL-CADHERIN"/>
    <property type="match status" value="1"/>
</dbReference>
<keyword evidence="5" id="KW-0130">Cell adhesion</keyword>
<feature type="domain" description="Cadherin" evidence="11">
    <location>
        <begin position="346"/>
        <end position="458"/>
    </location>
</feature>
<dbReference type="Pfam" id="PF25374">
    <property type="entry name" value="Cadherin_FAT4_N"/>
    <property type="match status" value="1"/>
</dbReference>
<keyword evidence="6 10" id="KW-1133">Transmembrane helix</keyword>
<feature type="domain" description="Cadherin" evidence="11">
    <location>
        <begin position="160"/>
        <end position="235"/>
    </location>
</feature>
<dbReference type="GO" id="GO:0005886">
    <property type="term" value="C:plasma membrane"/>
    <property type="evidence" value="ECO:0007669"/>
    <property type="project" value="InterPro"/>
</dbReference>
<dbReference type="PRINTS" id="PR00205">
    <property type="entry name" value="CADHERIN"/>
</dbReference>
<accession>A0A8B6C2M1</accession>
<feature type="compositionally biased region" description="Basic and acidic residues" evidence="9">
    <location>
        <begin position="1009"/>
        <end position="1022"/>
    </location>
</feature>
<organism evidence="12 13">
    <name type="scientific">Mytilus galloprovincialis</name>
    <name type="common">Mediterranean mussel</name>
    <dbReference type="NCBI Taxonomy" id="29158"/>
    <lineage>
        <taxon>Eukaryota</taxon>
        <taxon>Metazoa</taxon>
        <taxon>Spiralia</taxon>
        <taxon>Lophotrochozoa</taxon>
        <taxon>Mollusca</taxon>
        <taxon>Bivalvia</taxon>
        <taxon>Autobranchia</taxon>
        <taxon>Pteriomorphia</taxon>
        <taxon>Mytilida</taxon>
        <taxon>Mytiloidea</taxon>
        <taxon>Mytilidae</taxon>
        <taxon>Mytilinae</taxon>
        <taxon>Mytilus</taxon>
    </lineage>
</organism>
<dbReference type="OrthoDB" id="6162519at2759"/>
<feature type="compositionally biased region" description="Acidic residues" evidence="9">
    <location>
        <begin position="1129"/>
        <end position="1141"/>
    </location>
</feature>
<evidence type="ECO:0000256" key="5">
    <source>
        <dbReference type="ARBA" id="ARBA00022889"/>
    </source>
</evidence>
<dbReference type="CDD" id="cd11304">
    <property type="entry name" value="Cadherin_repeat"/>
    <property type="match status" value="6"/>
</dbReference>
<evidence type="ECO:0000256" key="7">
    <source>
        <dbReference type="ARBA" id="ARBA00023136"/>
    </source>
</evidence>
<reference evidence="12" key="1">
    <citation type="submission" date="2018-11" db="EMBL/GenBank/DDBJ databases">
        <authorList>
            <person name="Alioto T."/>
            <person name="Alioto T."/>
        </authorList>
    </citation>
    <scope>NUCLEOTIDE SEQUENCE</scope>
</reference>
<evidence type="ECO:0000259" key="11">
    <source>
        <dbReference type="PROSITE" id="PS50268"/>
    </source>
</evidence>
<feature type="region of interest" description="Disordered" evidence="9">
    <location>
        <begin position="1156"/>
        <end position="1221"/>
    </location>
</feature>
<dbReference type="PANTHER" id="PTHR24025">
    <property type="entry name" value="DESMOGLEIN FAMILY MEMBER"/>
    <property type="match status" value="1"/>
</dbReference>
<dbReference type="GO" id="GO:0005509">
    <property type="term" value="F:calcium ion binding"/>
    <property type="evidence" value="ECO:0007669"/>
    <property type="project" value="UniProtKB-UniRule"/>
</dbReference>
<evidence type="ECO:0000313" key="12">
    <source>
        <dbReference type="EMBL" id="VDH98369.1"/>
    </source>
</evidence>
<keyword evidence="2 10" id="KW-0812">Transmembrane</keyword>
<feature type="domain" description="Cadherin" evidence="11">
    <location>
        <begin position="653"/>
        <end position="762"/>
    </location>
</feature>
<dbReference type="InterPro" id="IPR050971">
    <property type="entry name" value="Cadherin-domain_protein"/>
</dbReference>
<dbReference type="SMART" id="SM00112">
    <property type="entry name" value="CA"/>
    <property type="match status" value="6"/>
</dbReference>
<sequence>MSSRKMRNVNKELRKDITSSYGIILLISWSFNSLDIGLCNEYCSNSSLFYSDYGVYFNDSDTLNDTLASPIYSYSDLLSGFLSFRNRECNNSMRFKENELFLTIDLMKDCLAQSLELRRNSLPSGKVSFKESQYSQSIPENFSPFVVFDVTNKISQTDCYSLNKGELVMKSNDTGPFSIVGNEVRLVKGLDYDKEKKVYNVTLSYEQPSQAQKVRETTTQLIITVQDVDDMDPMFNQTEYVYAIYENETDTEWKDTTPPIYAFDRDVGEGRQNLSYSFMDNSVLNDVVAINTTTGRIQVRQQLDREKIHEYVYDIKAVQNNNNLRSATASLKITVLDVNDNLPIFEIPFVDVDIDEHSSHGSFICQVSAHDGDLYPFNLIRYDLSKYQEIFYIDQDKGKPGGVIKVNDSYTFDREKLGDAITMSVIAYDVSNSTNEREGGNMTVNINIFDINDNTPKFVEPHGYTFSGDNLGIVGQVNATDEDSPLNGNGDVRYFIPPFPDDNRVTIDSNSGYVNLTSHIIDTLDFNVKACDQPVQQVSRCDLVLIVLAKNLTTTEHVKIEANVSENVRPGTIVTFIGVKGGTVTYKVIGEESMFKVNESSGVVSTAGNIDREDHHDEYLINIHVLTKTHQIHKNITLSIEILDVNDNPPVFENADYFFHLPASVSTGLSIGNINATDKDSGSNAVIEFSFPDTILSPYFTVNKTSGDISLSGIDLPTGKDLFQLIVIARDNGTPPLQSSCNVYVSRTITNNAFVRIETPIEASKLKGQKFEYERKLSTILSLDVTIKEIVPVQINTNGISQSRSLMDIFAKNQTGTVLPSAELQRIVLQNMEAVQALFFQQIESSVESQTSSLSASQIALIVLAAIILIGGILFIMFIFKTRKRLSDEISVNSVDEEKVPIDEQKGPIADRISTQSIEVTVELGEELEKTSDYDGSQNSNEQAISESNALGTINPAFQNDTETLDMTEISAISTTDEAEQQLNQLNELLNMEENKASITDYHIEDTVTDSKDGKNVDDDNAPHVSNDTGSDLYPPKADYININNLRSENEQLNENEYLAVNEDIKDELNESSGLPQADYENNENETPIGGNNDQVLDQESGEFIMSPDKVDDPDIDYNTSKVTHSDENSVDVQDEEPDIDYNEKQVRFSTVVLDSEENKFEPLKTDVDDQSDVLSNENETPEDSVDGEEETTENETINDETDINESDKSLLLAEEETTAF</sequence>
<dbReference type="Gene3D" id="2.60.40.60">
    <property type="entry name" value="Cadherins"/>
    <property type="match status" value="6"/>
</dbReference>
<proteinExistence type="predicted"/>
<dbReference type="InterPro" id="IPR020894">
    <property type="entry name" value="Cadherin_CS"/>
</dbReference>
<dbReference type="PROSITE" id="PS00232">
    <property type="entry name" value="CADHERIN_1"/>
    <property type="match status" value="3"/>
</dbReference>
<dbReference type="AlphaFoldDB" id="A0A8B6C2M1"/>
<feature type="domain" description="Cadherin" evidence="11">
    <location>
        <begin position="556"/>
        <end position="652"/>
    </location>
</feature>
<feature type="region of interest" description="Disordered" evidence="9">
    <location>
        <begin position="1121"/>
        <end position="1144"/>
    </location>
</feature>
<dbReference type="Proteomes" id="UP000596742">
    <property type="component" value="Unassembled WGS sequence"/>
</dbReference>
<feature type="region of interest" description="Disordered" evidence="9">
    <location>
        <begin position="1009"/>
        <end position="1036"/>
    </location>
</feature>
<dbReference type="SUPFAM" id="SSF49313">
    <property type="entry name" value="Cadherin-like"/>
    <property type="match status" value="5"/>
</dbReference>
<keyword evidence="13" id="KW-1185">Reference proteome</keyword>
<gene>
    <name evidence="12" type="ORF">MGAL_10B035036</name>
</gene>
<keyword evidence="4 8" id="KW-0106">Calcium</keyword>
<dbReference type="Pfam" id="PF00028">
    <property type="entry name" value="Cadherin"/>
    <property type="match status" value="2"/>
</dbReference>
<keyword evidence="3" id="KW-0677">Repeat</keyword>
<evidence type="ECO:0000256" key="8">
    <source>
        <dbReference type="PROSITE-ProRule" id="PRU00043"/>
    </source>
</evidence>
<dbReference type="PROSITE" id="PS50268">
    <property type="entry name" value="CADHERIN_2"/>
    <property type="match status" value="5"/>
</dbReference>
<evidence type="ECO:0000256" key="9">
    <source>
        <dbReference type="SAM" id="MobiDB-lite"/>
    </source>
</evidence>
<evidence type="ECO:0000313" key="13">
    <source>
        <dbReference type="Proteomes" id="UP000596742"/>
    </source>
</evidence>
<evidence type="ECO:0000256" key="3">
    <source>
        <dbReference type="ARBA" id="ARBA00022737"/>
    </source>
</evidence>
<evidence type="ECO:0000256" key="4">
    <source>
        <dbReference type="ARBA" id="ARBA00022837"/>
    </source>
</evidence>
<dbReference type="GO" id="GO:0005911">
    <property type="term" value="C:cell-cell junction"/>
    <property type="evidence" value="ECO:0007669"/>
    <property type="project" value="TreeGrafter"/>
</dbReference>
<evidence type="ECO:0000256" key="2">
    <source>
        <dbReference type="ARBA" id="ARBA00022692"/>
    </source>
</evidence>
<comment type="caution">
    <text evidence="12">The sequence shown here is derived from an EMBL/GenBank/DDBJ whole genome shotgun (WGS) entry which is preliminary data.</text>
</comment>
<feature type="domain" description="Cadherin" evidence="11">
    <location>
        <begin position="236"/>
        <end position="345"/>
    </location>
</feature>
<feature type="region of interest" description="Disordered" evidence="9">
    <location>
        <begin position="1071"/>
        <end position="1096"/>
    </location>
</feature>
<feature type="compositionally biased region" description="Basic and acidic residues" evidence="9">
    <location>
        <begin position="1157"/>
        <end position="1168"/>
    </location>
</feature>
<evidence type="ECO:0000256" key="10">
    <source>
        <dbReference type="SAM" id="Phobius"/>
    </source>
</evidence>
<evidence type="ECO:0000256" key="1">
    <source>
        <dbReference type="ARBA" id="ARBA00004370"/>
    </source>
</evidence>
<comment type="subcellular location">
    <subcellularLocation>
        <location evidence="1">Membrane</location>
    </subcellularLocation>
</comment>
<feature type="compositionally biased region" description="Acidic residues" evidence="9">
    <location>
        <begin position="1180"/>
        <end position="1205"/>
    </location>
</feature>